<evidence type="ECO:0008006" key="4">
    <source>
        <dbReference type="Google" id="ProtNLM"/>
    </source>
</evidence>
<dbReference type="PROSITE" id="PS51257">
    <property type="entry name" value="PROKAR_LIPOPROTEIN"/>
    <property type="match status" value="1"/>
</dbReference>
<proteinExistence type="predicted"/>
<keyword evidence="1" id="KW-0732">Signal</keyword>
<reference evidence="2 3" key="1">
    <citation type="submission" date="2018-11" db="EMBL/GenBank/DDBJ databases">
        <title>Chitinophaga lutea sp.nov., isolate from arsenic contaminated soil.</title>
        <authorList>
            <person name="Zong Y."/>
        </authorList>
    </citation>
    <scope>NUCLEOTIDE SEQUENCE [LARGE SCALE GENOMIC DNA]</scope>
    <source>
        <strain evidence="2 3">ZY74</strain>
    </source>
</reference>
<comment type="caution">
    <text evidence="2">The sequence shown here is derived from an EMBL/GenBank/DDBJ whole genome shotgun (WGS) entry which is preliminary data.</text>
</comment>
<dbReference type="AlphaFoldDB" id="A0A3N4PQ31"/>
<organism evidence="2 3">
    <name type="scientific">Chitinophaga lutea</name>
    <dbReference type="NCBI Taxonomy" id="2488634"/>
    <lineage>
        <taxon>Bacteria</taxon>
        <taxon>Pseudomonadati</taxon>
        <taxon>Bacteroidota</taxon>
        <taxon>Chitinophagia</taxon>
        <taxon>Chitinophagales</taxon>
        <taxon>Chitinophagaceae</taxon>
        <taxon>Chitinophaga</taxon>
    </lineage>
</organism>
<evidence type="ECO:0000313" key="2">
    <source>
        <dbReference type="EMBL" id="RPE08829.1"/>
    </source>
</evidence>
<protein>
    <recommendedName>
        <fullName evidence="4">BZIP transcription factor</fullName>
    </recommendedName>
</protein>
<dbReference type="Proteomes" id="UP000278351">
    <property type="component" value="Unassembled WGS sequence"/>
</dbReference>
<dbReference type="RefSeq" id="WP_123847825.1">
    <property type="nucleotide sequence ID" value="NZ_RPDH01000002.1"/>
</dbReference>
<feature type="signal peptide" evidence="1">
    <location>
        <begin position="1"/>
        <end position="19"/>
    </location>
</feature>
<dbReference type="OrthoDB" id="651162at2"/>
<accession>A0A3N4PQ31</accession>
<feature type="chain" id="PRO_5018215175" description="BZIP transcription factor" evidence="1">
    <location>
        <begin position="20"/>
        <end position="258"/>
    </location>
</feature>
<gene>
    <name evidence="2" type="ORF">EGT74_17530</name>
</gene>
<keyword evidence="3" id="KW-1185">Reference proteome</keyword>
<dbReference type="EMBL" id="RPDH01000002">
    <property type="protein sequence ID" value="RPE08829.1"/>
    <property type="molecule type" value="Genomic_DNA"/>
</dbReference>
<name>A0A3N4PQ31_9BACT</name>
<evidence type="ECO:0000256" key="1">
    <source>
        <dbReference type="SAM" id="SignalP"/>
    </source>
</evidence>
<evidence type="ECO:0000313" key="3">
    <source>
        <dbReference type="Proteomes" id="UP000278351"/>
    </source>
</evidence>
<sequence length="258" mass="28568">MKKIPLFITCTLFACQLNAQVSTLNRTLVNGAPDDGSSAIRINGNARLTARGQSYIANNYATFGETISGAATLIGNNAIVNPDIRERIDYGTTSPDGSNAIVQQFHFGTMFHVKATTANARAAGDKWFEVGDGTDEVMRLTPSHNVLIGTLTDDPAYKLQVKGSIKAQRVKVTLTGWPDFVFRPGYALPSLQELEAYVKEHRHLPNIPSEQEVLRDGVDLGDMNRQLLQKVEELTLYIIQQHKQIEQLSERINSLEKK</sequence>